<dbReference type="InterPro" id="IPR015425">
    <property type="entry name" value="FH2_Formin"/>
</dbReference>
<dbReference type="SMART" id="SM00498">
    <property type="entry name" value="FH2"/>
    <property type="match status" value="1"/>
</dbReference>
<accession>A0A250WXB0</accession>
<dbReference type="Proteomes" id="UP000232323">
    <property type="component" value="Unassembled WGS sequence"/>
</dbReference>
<feature type="compositionally biased region" description="Low complexity" evidence="2">
    <location>
        <begin position="1788"/>
        <end position="1797"/>
    </location>
</feature>
<feature type="compositionally biased region" description="Polar residues" evidence="2">
    <location>
        <begin position="1772"/>
        <end position="1784"/>
    </location>
</feature>
<evidence type="ECO:0000313" key="5">
    <source>
        <dbReference type="Proteomes" id="UP000232323"/>
    </source>
</evidence>
<dbReference type="OrthoDB" id="1668162at2759"/>
<dbReference type="SUPFAM" id="SSF101447">
    <property type="entry name" value="Formin homology 2 domain (FH2 domain)"/>
    <property type="match status" value="1"/>
</dbReference>
<feature type="compositionally biased region" description="Polar residues" evidence="2">
    <location>
        <begin position="797"/>
        <end position="811"/>
    </location>
</feature>
<feature type="region of interest" description="Disordered" evidence="2">
    <location>
        <begin position="1629"/>
        <end position="1671"/>
    </location>
</feature>
<dbReference type="InterPro" id="IPR042201">
    <property type="entry name" value="FH2_Formin_sf"/>
</dbReference>
<feature type="compositionally biased region" description="Low complexity" evidence="2">
    <location>
        <begin position="9"/>
        <end position="22"/>
    </location>
</feature>
<feature type="compositionally biased region" description="Polar residues" evidence="2">
    <location>
        <begin position="82"/>
        <end position="97"/>
    </location>
</feature>
<dbReference type="PANTHER" id="PTHR45725">
    <property type="entry name" value="FORMIN HOMOLOGY 2 FAMILY MEMBER"/>
    <property type="match status" value="1"/>
</dbReference>
<evidence type="ECO:0000256" key="2">
    <source>
        <dbReference type="SAM" id="MobiDB-lite"/>
    </source>
</evidence>
<feature type="region of interest" description="Disordered" evidence="2">
    <location>
        <begin position="1195"/>
        <end position="1261"/>
    </location>
</feature>
<feature type="region of interest" description="Disordered" evidence="2">
    <location>
        <begin position="1867"/>
        <end position="1887"/>
    </location>
</feature>
<comment type="similarity">
    <text evidence="1">Belongs to the formin-like family.</text>
</comment>
<dbReference type="PROSITE" id="PS51444">
    <property type="entry name" value="FH2"/>
    <property type="match status" value="1"/>
</dbReference>
<dbReference type="Pfam" id="PF02181">
    <property type="entry name" value="FH2"/>
    <property type="match status" value="1"/>
</dbReference>
<feature type="region of interest" description="Disordered" evidence="2">
    <location>
        <begin position="922"/>
        <end position="947"/>
    </location>
</feature>
<dbReference type="PANTHER" id="PTHR45725:SF1">
    <property type="entry name" value="DISHEVELLED ASSOCIATED ACTIVATOR OF MORPHOGENESIS, ISOFORM D"/>
    <property type="match status" value="1"/>
</dbReference>
<feature type="compositionally biased region" description="Low complexity" evidence="2">
    <location>
        <begin position="1227"/>
        <end position="1246"/>
    </location>
</feature>
<keyword evidence="5" id="KW-1185">Reference proteome</keyword>
<feature type="region of interest" description="Disordered" evidence="2">
    <location>
        <begin position="745"/>
        <end position="820"/>
    </location>
</feature>
<name>A0A250WXB0_9CHLO</name>
<gene>
    <name evidence="4" type="ORF">CEUSTIGMA_g2895.t1</name>
</gene>
<feature type="domain" description="FH2" evidence="3">
    <location>
        <begin position="92"/>
        <end position="507"/>
    </location>
</feature>
<sequence>PGPPPPPAAMTSSSAAAGARAAAPPPPPPGPPPPPPLTGPAVSGIRPPPPPPGLPPPPPLTMSTSSSIRPPPPPPPPPHLSSVPTTLLQKQENQQPKPSVPVVKLHWSKLPTGQVKNTVWSQLEGVKADIDYVSLEAYFAVLDTKSGPASALTSSTSSSTSKGSTKKQAVMLLPIQRSNNIGVFLANLKMSAHLVCESVKDLISSGHTPHLSEEQVDQLSKCTATADERKVLSAYQGAIAELGQAEQLMLGLMAIPALEEKLACARLVAAFRPKINEICTSANTLQGACMELRDSNLLRLILKIALSLGNFLNSGGHQGSALGFHIDTLLKLKDVKSTTNKRFTLMHFVARGLRRHYPNNYSLRSQLPLSPAAAKLNVGNVKAELKELCAAMVSVDQSISSMQAEGGSNAEGPAGNVEHLKYQAFLTTFQADASTKLSQAETALIAAEASFKQLSSYLNGASSKMEAHTMFELVVNFAEHLERAHADNAAEDAKAEKAAASKKNVTTKPKQHAAADKSGVIHTKDGVMREVRAYHALHPEDRQALLTEKGSRLRLRSNNITMRQSMNMMRRGRSELRRSRSLSRSRLPAADSAEGVPGLDLRGSVHSILSRHFNPRELLRLSMPADLFLAVRGEIAGIMPCKELSDSFSDISEEGSQKSLGVAETAEVCRERESLAACALKAAGGLDNSAQSTHQDLTVGQSNTHFSLTSAAQQHKHLDREHGGHAEEEHNAVLVSMDTPLRDQVEGTKQQRQAIGRVSVTSAVPNKVRSSLSDRLRQSRQQSVRKGGLFSPAKLQGSDQSPLQRRSSMFSPSMPCMDQSPHVRRFRESTLYTAVQMDEKALPYREISHCYEHQQDPGNPDALQVRVRAMEPAQGCSTHQLELTVAAGASISAIGVGDGGSGIYSCSSTAITSPARAAHIHGSSSLARSSPQALLHQGNTAEEQVETSISPLHSTSMQQEQETGPCSPSPCTSMQQALASVCETLQAVESISRRSLARHQDRYLEDAPLHFPGWGEEQNSQSEGTPDLPYMEHHVHVHDAEKHQSGQGLGLSEPYGPGTGDQEEGMHVSLHDEIALTTSSLSHAVSDAIRNIVGIAGGRQCTLAASQSLQPRTSSGEEVTGEEEEDPMFELRSEDVAVTGQHHGARVNIIPLLSSQPAGDSLGIPSVPAEHQQHILCTARNPIITPLVSPWPQHIPGVQGPNLQPLPSASGVPMTTNHSNHLQNSVPPGASTHSPHPAASPSEDSSCSPPLPQSGFRSSCRSYEDTPTVSHLCEVTPNPSHYCSARESQSQEWEASSLIATPLSSSNLTQQQAGAYDHPHICEPSPYGPEIVSTSQSTGLSSEPQPATPPIPGSRLLMSAVIRSVEGSTTQLLNHEGAYVHKGAHGVKDEFLSTTAKEVLQDHCQSLSFGLSFDSDAFTTASRNQVEGSQLSNQKGGEGSVPDRVEVDLSQSLTFCCLPNISMYEAADNPGSNNSEVELTTHPALAVKGRSQGLNESQRMQTGPQMPQVGQEQRTTSLTNSKSTNMHVQRAEDDEHGWWEPRAPAAVCPAAPSGDNVRAQQHKAVRGQREAAANMAAPCNAPAERDLKQMNSPAAAPRGVKAQLAGQSSTCPNIAVTSHPLDLDASWWEQDDSGSEAGSGLEDVKEEEEGEGELDWAAEPSDEGENRDDDALEEEAVHNQAPTYVFDPINQVDTGPSMLDPHQLDLVPLITPLRELNKVPGTKEMGPLKRGLLRRHAGLPQGRNQEPAAFDPHVFLGPLAHGLKHHPHYQGSHPTVQPTLSSDPAVQPPLQQQQGPQQHRRLTTSSWGDSPELRMALQLEREAKRAVLATARNQVILTVQDQSQAHGQLPTIGPSRRRTEGDQHLNPAFQAMGYPRRKTDNTANPMPKTLRQVFERSMEK</sequence>
<dbReference type="InterPro" id="IPR051425">
    <property type="entry name" value="Formin_Homology"/>
</dbReference>
<feature type="region of interest" description="Disordered" evidence="2">
    <location>
        <begin position="1"/>
        <end position="100"/>
    </location>
</feature>
<feature type="compositionally biased region" description="Basic and acidic residues" evidence="2">
    <location>
        <begin position="488"/>
        <end position="499"/>
    </location>
</feature>
<feature type="region of interest" description="Disordered" evidence="2">
    <location>
        <begin position="488"/>
        <end position="516"/>
    </location>
</feature>
<organism evidence="4 5">
    <name type="scientific">Chlamydomonas eustigma</name>
    <dbReference type="NCBI Taxonomy" id="1157962"/>
    <lineage>
        <taxon>Eukaryota</taxon>
        <taxon>Viridiplantae</taxon>
        <taxon>Chlorophyta</taxon>
        <taxon>core chlorophytes</taxon>
        <taxon>Chlorophyceae</taxon>
        <taxon>CS clade</taxon>
        <taxon>Chlamydomonadales</taxon>
        <taxon>Chlamydomonadaceae</taxon>
        <taxon>Chlamydomonas</taxon>
    </lineage>
</organism>
<feature type="compositionally biased region" description="Pro residues" evidence="2">
    <location>
        <begin position="46"/>
        <end position="60"/>
    </location>
</feature>
<feature type="region of interest" description="Disordered" evidence="2">
    <location>
        <begin position="569"/>
        <end position="595"/>
    </location>
</feature>
<feature type="non-terminal residue" evidence="4">
    <location>
        <position position="1"/>
    </location>
</feature>
<dbReference type="EMBL" id="BEGY01000012">
    <property type="protein sequence ID" value="GAX75451.1"/>
    <property type="molecule type" value="Genomic_DNA"/>
</dbReference>
<dbReference type="STRING" id="1157962.A0A250WXB0"/>
<feature type="compositionally biased region" description="Polar residues" evidence="2">
    <location>
        <begin position="747"/>
        <end position="764"/>
    </location>
</feature>
<feature type="region of interest" description="Disordered" evidence="2">
    <location>
        <begin position="1106"/>
        <end position="1127"/>
    </location>
</feature>
<protein>
    <recommendedName>
        <fullName evidence="1">Formin-like protein</fullName>
    </recommendedName>
</protein>
<feature type="compositionally biased region" description="Pro residues" evidence="2">
    <location>
        <begin position="23"/>
        <end position="38"/>
    </location>
</feature>
<evidence type="ECO:0000313" key="4">
    <source>
        <dbReference type="EMBL" id="GAX75451.1"/>
    </source>
</evidence>
<feature type="compositionally biased region" description="Acidic residues" evidence="2">
    <location>
        <begin position="1644"/>
        <end position="1671"/>
    </location>
</feature>
<feature type="compositionally biased region" description="Polar residues" evidence="2">
    <location>
        <begin position="1201"/>
        <end position="1226"/>
    </location>
</feature>
<proteinExistence type="inferred from homology"/>
<feature type="compositionally biased region" description="Pro residues" evidence="2">
    <location>
        <begin position="69"/>
        <end position="79"/>
    </location>
</feature>
<feature type="region of interest" description="Disordered" evidence="2">
    <location>
        <begin position="1761"/>
        <end position="1809"/>
    </location>
</feature>
<reference evidence="4 5" key="1">
    <citation type="submission" date="2017-08" db="EMBL/GenBank/DDBJ databases">
        <title>Acidophilic green algal genome provides insights into adaptation to an acidic environment.</title>
        <authorList>
            <person name="Hirooka S."/>
            <person name="Hirose Y."/>
            <person name="Kanesaki Y."/>
            <person name="Higuchi S."/>
            <person name="Fujiwara T."/>
            <person name="Onuma R."/>
            <person name="Era A."/>
            <person name="Ohbayashi R."/>
            <person name="Uzuka A."/>
            <person name="Nozaki H."/>
            <person name="Yoshikawa H."/>
            <person name="Miyagishima S.Y."/>
        </authorList>
    </citation>
    <scope>NUCLEOTIDE SEQUENCE [LARGE SCALE GENOMIC DNA]</scope>
    <source>
        <strain evidence="4 5">NIES-2499</strain>
    </source>
</reference>
<evidence type="ECO:0000259" key="3">
    <source>
        <dbReference type="PROSITE" id="PS51444"/>
    </source>
</evidence>
<comment type="caution">
    <text evidence="4">The sequence shown here is derived from an EMBL/GenBank/DDBJ whole genome shotgun (WGS) entry which is preliminary data.</text>
</comment>
<dbReference type="Gene3D" id="1.20.58.2220">
    <property type="entry name" value="Formin, FH2 domain"/>
    <property type="match status" value="1"/>
</dbReference>
<evidence type="ECO:0000256" key="1">
    <source>
        <dbReference type="RuleBase" id="RU361260"/>
    </source>
</evidence>
<feature type="region of interest" description="Disordered" evidence="2">
    <location>
        <begin position="1492"/>
        <end position="1526"/>
    </location>
</feature>